<gene>
    <name evidence="3" type="ORF">SAMN05192548_104615</name>
</gene>
<dbReference type="InterPro" id="IPR001638">
    <property type="entry name" value="Solute-binding_3/MltF_N"/>
</dbReference>
<dbReference type="CDD" id="cd13699">
    <property type="entry name" value="PBP2_OccT_like"/>
    <property type="match status" value="1"/>
</dbReference>
<dbReference type="EMBL" id="FRAB01000046">
    <property type="protein sequence ID" value="SHK93245.1"/>
    <property type="molecule type" value="Genomic_DNA"/>
</dbReference>
<keyword evidence="1" id="KW-0732">Signal</keyword>
<dbReference type="PANTHER" id="PTHR35936:SF19">
    <property type="entry name" value="AMINO-ACID-BINDING PROTEIN YXEM-RELATED"/>
    <property type="match status" value="1"/>
</dbReference>
<dbReference type="Proteomes" id="UP000184395">
    <property type="component" value="Unassembled WGS sequence"/>
</dbReference>
<dbReference type="STRING" id="169427.SAMN05192548_104615"/>
<dbReference type="PANTHER" id="PTHR35936">
    <property type="entry name" value="MEMBRANE-BOUND LYTIC MUREIN TRANSGLYCOSYLASE F"/>
    <property type="match status" value="1"/>
</dbReference>
<dbReference type="Pfam" id="PF00497">
    <property type="entry name" value="SBP_bac_3"/>
    <property type="match status" value="1"/>
</dbReference>
<feature type="domain" description="Solute-binding protein family 3/N-terminal" evidence="2">
    <location>
        <begin position="76"/>
        <end position="325"/>
    </location>
</feature>
<evidence type="ECO:0000313" key="4">
    <source>
        <dbReference type="Proteomes" id="UP000184395"/>
    </source>
</evidence>
<organism evidence="3 4">
    <name type="scientific">Paraburkholderia terricola</name>
    <dbReference type="NCBI Taxonomy" id="169427"/>
    <lineage>
        <taxon>Bacteria</taxon>
        <taxon>Pseudomonadati</taxon>
        <taxon>Pseudomonadota</taxon>
        <taxon>Betaproteobacteria</taxon>
        <taxon>Burkholderiales</taxon>
        <taxon>Burkholderiaceae</taxon>
        <taxon>Paraburkholderia</taxon>
    </lineage>
</organism>
<dbReference type="SUPFAM" id="SSF53850">
    <property type="entry name" value="Periplasmic binding protein-like II"/>
    <property type="match status" value="1"/>
</dbReference>
<reference evidence="3 4" key="1">
    <citation type="submission" date="2016-11" db="EMBL/GenBank/DDBJ databases">
        <authorList>
            <person name="Jaros S."/>
            <person name="Januszkiewicz K."/>
            <person name="Wedrychowicz H."/>
        </authorList>
    </citation>
    <scope>NUCLEOTIDE SEQUENCE [LARGE SCALE GENOMIC DNA]</scope>
    <source>
        <strain evidence="3 4">LMG 20594</strain>
    </source>
</reference>
<dbReference type="SMART" id="SM00062">
    <property type="entry name" value="PBPb"/>
    <property type="match status" value="1"/>
</dbReference>
<evidence type="ECO:0000256" key="1">
    <source>
        <dbReference type="ARBA" id="ARBA00022729"/>
    </source>
</evidence>
<name>A0A1M6WI91_9BURK</name>
<dbReference type="Gene3D" id="3.40.190.10">
    <property type="entry name" value="Periplasmic binding protein-like II"/>
    <property type="match status" value="2"/>
</dbReference>
<protein>
    <submittedName>
        <fullName evidence="3">Amino acid ABC transporter substrate-binding protein, PAAT family</fullName>
    </submittedName>
</protein>
<sequence>MIPAIPRKFSCDGFLTHADLSIQIKQRLNIQFDGFLNQRSFDVKVKRTTLAKALMGAVLGAATIFAAPAQAKDWKTVTIALEGGYAPWNLTLPGGKLGGFEPELVANLCERIKLQCNLVAQDWDGMIPGLQAGKFDVLMDAISITPEREKVIAFSKPYAATPATFAVTDAKVLAKAAPTAGVVKLTGDPKTDQPTVDALRKQLKGKTIGIQSGTVYTRFINEGFKDIATIRVYKTSPERDLDLANGRIDASFDDVTYYAANIDKKETASILMAGPKIGGPIWGPGEGLAFRKQDADLKAKFDTAISAALADGTVKKLSAKWFKTDVTP</sequence>
<evidence type="ECO:0000313" key="3">
    <source>
        <dbReference type="EMBL" id="SHK93245.1"/>
    </source>
</evidence>
<evidence type="ECO:0000259" key="2">
    <source>
        <dbReference type="SMART" id="SM00062"/>
    </source>
</evidence>
<proteinExistence type="predicted"/>
<accession>A0A1M6WI91</accession>
<dbReference type="AlphaFoldDB" id="A0A1M6WI91"/>